<dbReference type="Gene3D" id="2.130.10.10">
    <property type="entry name" value="YVTN repeat-like/Quinoprotein amine dehydrogenase"/>
    <property type="match status" value="4"/>
</dbReference>
<dbReference type="PANTHER" id="PTHR12442">
    <property type="entry name" value="DYNEIN INTERMEDIATE CHAIN"/>
    <property type="match status" value="1"/>
</dbReference>
<evidence type="ECO:0000256" key="11">
    <source>
        <dbReference type="PROSITE-ProRule" id="PRU00221"/>
    </source>
</evidence>
<accession>A0ABY6KWT8</accession>
<dbReference type="InterPro" id="IPR001680">
    <property type="entry name" value="WD40_rpt"/>
</dbReference>
<dbReference type="EMBL" id="CP092871">
    <property type="protein sequence ID" value="UYV72362.1"/>
    <property type="molecule type" value="Genomic_DNA"/>
</dbReference>
<keyword evidence="4 11" id="KW-0853">WD repeat</keyword>
<dbReference type="SUPFAM" id="SSF50978">
    <property type="entry name" value="WD40 repeat-like"/>
    <property type="match status" value="3"/>
</dbReference>
<evidence type="ECO:0000313" key="13">
    <source>
        <dbReference type="EMBL" id="UYV72362.1"/>
    </source>
</evidence>
<evidence type="ECO:0000256" key="5">
    <source>
        <dbReference type="ARBA" id="ARBA00022701"/>
    </source>
</evidence>
<evidence type="ECO:0000256" key="2">
    <source>
        <dbReference type="ARBA" id="ARBA00011059"/>
    </source>
</evidence>
<keyword evidence="7" id="KW-0243">Dynein</keyword>
<evidence type="ECO:0000256" key="7">
    <source>
        <dbReference type="ARBA" id="ARBA00023017"/>
    </source>
</evidence>
<comment type="similarity">
    <text evidence="2">Belongs to the dynein intermediate chain family.</text>
</comment>
<dbReference type="PROSITE" id="PS50294">
    <property type="entry name" value="WD_REPEATS_REGION"/>
    <property type="match status" value="2"/>
</dbReference>
<evidence type="ECO:0000256" key="10">
    <source>
        <dbReference type="ARBA" id="ARBA00023273"/>
    </source>
</evidence>
<reference evidence="13 14" key="1">
    <citation type="submission" date="2022-01" db="EMBL/GenBank/DDBJ databases">
        <title>A chromosomal length assembly of Cordylochernes scorpioides.</title>
        <authorList>
            <person name="Zeh D."/>
            <person name="Zeh J."/>
        </authorList>
    </citation>
    <scope>NUCLEOTIDE SEQUENCE [LARGE SCALE GENOMIC DNA]</scope>
    <source>
        <strain evidence="13">IN4F17</strain>
        <tissue evidence="13">Whole Body</tissue>
    </source>
</reference>
<dbReference type="InterPro" id="IPR036322">
    <property type="entry name" value="WD40_repeat_dom_sf"/>
</dbReference>
<organism evidence="13 14">
    <name type="scientific">Cordylochernes scorpioides</name>
    <dbReference type="NCBI Taxonomy" id="51811"/>
    <lineage>
        <taxon>Eukaryota</taxon>
        <taxon>Metazoa</taxon>
        <taxon>Ecdysozoa</taxon>
        <taxon>Arthropoda</taxon>
        <taxon>Chelicerata</taxon>
        <taxon>Arachnida</taxon>
        <taxon>Pseudoscorpiones</taxon>
        <taxon>Cheliferoidea</taxon>
        <taxon>Chernetidae</taxon>
        <taxon>Cordylochernes</taxon>
    </lineage>
</organism>
<evidence type="ECO:0000256" key="9">
    <source>
        <dbReference type="ARBA" id="ARBA00023212"/>
    </source>
</evidence>
<evidence type="ECO:0000256" key="12">
    <source>
        <dbReference type="SAM" id="MobiDB-lite"/>
    </source>
</evidence>
<keyword evidence="14" id="KW-1185">Reference proteome</keyword>
<feature type="repeat" description="WD" evidence="11">
    <location>
        <begin position="313"/>
        <end position="346"/>
    </location>
</feature>
<keyword evidence="6" id="KW-0677">Repeat</keyword>
<feature type="region of interest" description="Disordered" evidence="12">
    <location>
        <begin position="35"/>
        <end position="69"/>
    </location>
</feature>
<dbReference type="Proteomes" id="UP001235939">
    <property type="component" value="Chromosome 09"/>
</dbReference>
<keyword evidence="9" id="KW-0206">Cytoskeleton</keyword>
<keyword evidence="10" id="KW-0966">Cell projection</keyword>
<feature type="compositionally biased region" description="Acidic residues" evidence="12">
    <location>
        <begin position="41"/>
        <end position="50"/>
    </location>
</feature>
<dbReference type="PANTHER" id="PTHR12442:SF11">
    <property type="entry name" value="DYNEIN AXONEMAL INTERMEDIATE CHAIN 1"/>
    <property type="match status" value="1"/>
</dbReference>
<dbReference type="InterPro" id="IPR050687">
    <property type="entry name" value="Dynein_IC"/>
</dbReference>
<keyword evidence="8" id="KW-0505">Motor protein</keyword>
<dbReference type="InterPro" id="IPR015943">
    <property type="entry name" value="WD40/YVTN_repeat-like_dom_sf"/>
</dbReference>
<comment type="subcellular location">
    <subcellularLocation>
        <location evidence="1">Cytoplasm</location>
        <location evidence="1">Cytoskeleton</location>
        <location evidence="1">Cilium axoneme</location>
    </subcellularLocation>
</comment>
<proteinExistence type="inferred from homology"/>
<name>A0ABY6KWT8_9ARAC</name>
<gene>
    <name evidence="13" type="ORF">LAZ67_9002780</name>
</gene>
<dbReference type="Pfam" id="PF00400">
    <property type="entry name" value="WD40"/>
    <property type="match status" value="2"/>
</dbReference>
<keyword evidence="5" id="KW-0493">Microtubule</keyword>
<evidence type="ECO:0000313" key="14">
    <source>
        <dbReference type="Proteomes" id="UP001235939"/>
    </source>
</evidence>
<feature type="repeat" description="WD" evidence="11">
    <location>
        <begin position="761"/>
        <end position="794"/>
    </location>
</feature>
<protein>
    <submittedName>
        <fullName evidence="13">DNAI1</fullName>
    </submittedName>
</protein>
<evidence type="ECO:0000256" key="3">
    <source>
        <dbReference type="ARBA" id="ARBA00022490"/>
    </source>
</evidence>
<feature type="compositionally biased region" description="Basic and acidic residues" evidence="12">
    <location>
        <begin position="51"/>
        <end position="62"/>
    </location>
</feature>
<evidence type="ECO:0000256" key="8">
    <source>
        <dbReference type="ARBA" id="ARBA00023175"/>
    </source>
</evidence>
<sequence>MTGRQHALMVQRHQAIARGMVLQVRIQYIEPPLSLCAPGEEQGEREEGEEEGRRKRKEENSSSREPVSVSVQGEDLASILNVAKILERMINQNNFDEIALDDFLQQDKGKICIFSLKSPSHPEWVFETEAGVFSLDFHREQPHLMAAGMSDGCVAVFNLRDNRPVPSFYSSDPNTKHYDPVWKVGTFNYGTDKHIEMMMTDVYLSYKEVIHCIDQVVWLDDDLDGNMNFSSVSGDGRVVNWMLVKTELKSTEMLLLKREDCKLEGPEGIQLETISSGTALAVQNDSSLFLVGTEEGLIHKCSTVYTSQYLMTYHGHHLSVYTLAWNPFHPRVFISCSADWLVHIWDHTCPSRSLLCSGSMSIFCKAADIAGHEYMWRSQECGCVCSEPVFTFDLKHKVEDVSWAPYASTVFAAITADGKVHVYDLHFDKHQPICQQSVMLKKKTKPTHLAFNPAHPLLLVGDDRGHVLSLKLSPNLRKNLKEMTKIDPTKLGEVEVAKMEKLLQLAATVHKNNIFTSWRHLVIDDADFKFWEDPADEYRENKGTLLPLWKFTYLPAKLMTVTCLRWNPKYSDLFGVGYGTYDFLQQDKGKICIFSLKSPSHPEWVFETEAGVFSLDFHREQPHLMAAGMSDGCVAVFNLRDNRPVPSFYSSDPNTKHYDPVWKVVWLDDDLDGNMNFSSVSGDGRVVNWMLVKTELKSTEMLLLKREDCKLEGPEGIQLETISSGTALAVQNDSSLFLVGTEEGLIHKCSTVYTSQYLMTYHGHHLSVYTLAWNPFHPRVFISCSADWLVHIWDHTCPEPVFTFDLKHKVEDVSWAPYASTVFAAITADGKVHVYDLHFDKHQPICQQSVMLKKKTKPTHLAFNPAHPLLLVGDDRGHVLSLKLSPNLRKNLKEMTKIDPTKLGEVEVAKMEKLLQLAATVRE</sequence>
<dbReference type="SMART" id="SM00320">
    <property type="entry name" value="WD40"/>
    <property type="match status" value="7"/>
</dbReference>
<dbReference type="PROSITE" id="PS50082">
    <property type="entry name" value="WD_REPEATS_2"/>
    <property type="match status" value="2"/>
</dbReference>
<evidence type="ECO:0000256" key="1">
    <source>
        <dbReference type="ARBA" id="ARBA00004430"/>
    </source>
</evidence>
<keyword evidence="3" id="KW-0963">Cytoplasm</keyword>
<evidence type="ECO:0000256" key="6">
    <source>
        <dbReference type="ARBA" id="ARBA00022737"/>
    </source>
</evidence>
<evidence type="ECO:0000256" key="4">
    <source>
        <dbReference type="ARBA" id="ARBA00022574"/>
    </source>
</evidence>